<organism evidence="3 4">
    <name type="scientific">Pseudomonas oryzicola</name>
    <dbReference type="NCBI Taxonomy" id="485876"/>
    <lineage>
        <taxon>Bacteria</taxon>
        <taxon>Pseudomonadati</taxon>
        <taxon>Pseudomonadota</taxon>
        <taxon>Gammaproteobacteria</taxon>
        <taxon>Pseudomonadales</taxon>
        <taxon>Pseudomonadaceae</taxon>
        <taxon>Pseudomonas</taxon>
    </lineage>
</organism>
<name>A0ABS6QB56_9PSED</name>
<evidence type="ECO:0008006" key="5">
    <source>
        <dbReference type="Google" id="ProtNLM"/>
    </source>
</evidence>
<dbReference type="NCBIfam" id="NF040487">
    <property type="entry name" value="T3SS_CigR_fam"/>
    <property type="match status" value="1"/>
</dbReference>
<feature type="chain" id="PRO_5045128864" description="RcnB family protein" evidence="2">
    <location>
        <begin position="27"/>
        <end position="157"/>
    </location>
</feature>
<reference evidence="3 4" key="1">
    <citation type="journal article" date="2020" name="Microorganisms">
        <title>Reliable Identification of Environmental Pseudomonas Isolates Using the rpoD Gene.</title>
        <authorList>
            <consortium name="The Broad Institute Genome Sequencing Platform"/>
            <person name="Girard L."/>
            <person name="Lood C."/>
            <person name="Rokni-Zadeh H."/>
            <person name="van Noort V."/>
            <person name="Lavigne R."/>
            <person name="De Mot R."/>
        </authorList>
    </citation>
    <scope>NUCLEOTIDE SEQUENCE [LARGE SCALE GENOMIC DNA]</scope>
    <source>
        <strain evidence="3 4">RD9SR1</strain>
    </source>
</reference>
<evidence type="ECO:0000313" key="4">
    <source>
        <dbReference type="Proteomes" id="UP000609530"/>
    </source>
</evidence>
<dbReference type="Gene3D" id="3.10.450.160">
    <property type="entry name" value="inner membrane protein cigr"/>
    <property type="match status" value="1"/>
</dbReference>
<evidence type="ECO:0000313" key="3">
    <source>
        <dbReference type="EMBL" id="MBV4491431.1"/>
    </source>
</evidence>
<evidence type="ECO:0000256" key="2">
    <source>
        <dbReference type="SAM" id="SignalP"/>
    </source>
</evidence>
<accession>A0ABS6QB56</accession>
<sequence length="157" mass="16179">MAKRRWSVVAVVTSIALAVGPSLSFADPGNGKGQGHGKNQHVQGQHGQGQGQGQGQGHGGGGGGGYGNPSIDHGYVLDILAGHRSYWNAGPALPPGIQKNLARGKPLPPGIAKKLDGRLLGQLPHYDGYEWMQAGVDLILVAVATGIIYEVLHGALD</sequence>
<protein>
    <recommendedName>
        <fullName evidence="5">RcnB family protein</fullName>
    </recommendedName>
</protein>
<feature type="region of interest" description="Disordered" evidence="1">
    <location>
        <begin position="23"/>
        <end position="65"/>
    </location>
</feature>
<gene>
    <name evidence="3" type="ORF">HU760_012590</name>
</gene>
<comment type="caution">
    <text evidence="3">The sequence shown here is derived from an EMBL/GenBank/DDBJ whole genome shotgun (WGS) entry which is preliminary data.</text>
</comment>
<dbReference type="Proteomes" id="UP000609530">
    <property type="component" value="Unassembled WGS sequence"/>
</dbReference>
<dbReference type="RefSeq" id="WP_186674246.1">
    <property type="nucleotide sequence ID" value="NZ_JABWRZ020000001.1"/>
</dbReference>
<feature type="compositionally biased region" description="Gly residues" evidence="1">
    <location>
        <begin position="46"/>
        <end position="65"/>
    </location>
</feature>
<evidence type="ECO:0000256" key="1">
    <source>
        <dbReference type="SAM" id="MobiDB-lite"/>
    </source>
</evidence>
<proteinExistence type="predicted"/>
<keyword evidence="4" id="KW-1185">Reference proteome</keyword>
<keyword evidence="2" id="KW-0732">Signal</keyword>
<dbReference type="EMBL" id="JABWRZ020000001">
    <property type="protein sequence ID" value="MBV4491431.1"/>
    <property type="molecule type" value="Genomic_DNA"/>
</dbReference>
<feature type="signal peptide" evidence="2">
    <location>
        <begin position="1"/>
        <end position="26"/>
    </location>
</feature>